<comment type="caution">
    <text evidence="1">The sequence shown here is derived from an EMBL/GenBank/DDBJ whole genome shotgun (WGS) entry which is preliminary data.</text>
</comment>
<sequence>MNLLNSSILLRNCTYLCLFIYIARCPNSCTMALPPSHLLYILYLPDFADYDFSASMHNLCSMKGMSTFFCLVGRFYSGNVIYD</sequence>
<evidence type="ECO:0000313" key="1">
    <source>
        <dbReference type="EMBL" id="KAG9478528.1"/>
    </source>
</evidence>
<keyword evidence="2" id="KW-1185">Reference proteome</keyword>
<organism evidence="1 2">
    <name type="scientific">Eleutherodactylus coqui</name>
    <name type="common">Puerto Rican coqui</name>
    <dbReference type="NCBI Taxonomy" id="57060"/>
    <lineage>
        <taxon>Eukaryota</taxon>
        <taxon>Metazoa</taxon>
        <taxon>Chordata</taxon>
        <taxon>Craniata</taxon>
        <taxon>Vertebrata</taxon>
        <taxon>Euteleostomi</taxon>
        <taxon>Amphibia</taxon>
        <taxon>Batrachia</taxon>
        <taxon>Anura</taxon>
        <taxon>Neobatrachia</taxon>
        <taxon>Hyloidea</taxon>
        <taxon>Eleutherodactylidae</taxon>
        <taxon>Eleutherodactylinae</taxon>
        <taxon>Eleutherodactylus</taxon>
        <taxon>Eleutherodactylus</taxon>
    </lineage>
</organism>
<protein>
    <submittedName>
        <fullName evidence="1">Uncharacterized protein</fullName>
    </submittedName>
</protein>
<dbReference type="Proteomes" id="UP000770717">
    <property type="component" value="Unassembled WGS sequence"/>
</dbReference>
<dbReference type="EMBL" id="WNTK01000009">
    <property type="protein sequence ID" value="KAG9478528.1"/>
    <property type="molecule type" value="Genomic_DNA"/>
</dbReference>
<reference evidence="1" key="1">
    <citation type="thesis" date="2020" institute="ProQuest LLC" country="789 East Eisenhower Parkway, Ann Arbor, MI, USA">
        <title>Comparative Genomics and Chromosome Evolution.</title>
        <authorList>
            <person name="Mudd A.B."/>
        </authorList>
    </citation>
    <scope>NUCLEOTIDE SEQUENCE</scope>
    <source>
        <strain evidence="1">HN-11 Male</strain>
        <tissue evidence="1">Kidney and liver</tissue>
    </source>
</reference>
<evidence type="ECO:0000313" key="2">
    <source>
        <dbReference type="Proteomes" id="UP000770717"/>
    </source>
</evidence>
<gene>
    <name evidence="1" type="ORF">GDO78_013531</name>
</gene>
<accession>A0A8J6F0G7</accession>
<name>A0A8J6F0G7_ELECQ</name>
<proteinExistence type="predicted"/>
<dbReference type="AlphaFoldDB" id="A0A8J6F0G7"/>